<evidence type="ECO:0000256" key="16">
    <source>
        <dbReference type="HAMAP-Rule" id="MF_00037"/>
    </source>
</evidence>
<dbReference type="InterPro" id="IPR011601">
    <property type="entry name" value="MurB_C"/>
</dbReference>
<dbReference type="GO" id="GO:0008360">
    <property type="term" value="P:regulation of cell shape"/>
    <property type="evidence" value="ECO:0007669"/>
    <property type="project" value="UniProtKB-KW"/>
</dbReference>
<evidence type="ECO:0000256" key="1">
    <source>
        <dbReference type="ARBA" id="ARBA00001974"/>
    </source>
</evidence>
<dbReference type="EC" id="1.3.1.98" evidence="16"/>
<gene>
    <name evidence="16" type="primary">murB</name>
    <name evidence="18" type="ORF">COZ82_03095</name>
</gene>
<evidence type="ECO:0000259" key="17">
    <source>
        <dbReference type="PROSITE" id="PS51387"/>
    </source>
</evidence>
<dbReference type="EMBL" id="PFHR01000162">
    <property type="protein sequence ID" value="PIW96782.1"/>
    <property type="molecule type" value="Genomic_DNA"/>
</dbReference>
<dbReference type="NCBIfam" id="NF010478">
    <property type="entry name" value="PRK13903.1"/>
    <property type="match status" value="1"/>
</dbReference>
<dbReference type="Proteomes" id="UP000230837">
    <property type="component" value="Unassembled WGS sequence"/>
</dbReference>
<dbReference type="InterPro" id="IPR036318">
    <property type="entry name" value="FAD-bd_PCMH-like_sf"/>
</dbReference>
<dbReference type="PROSITE" id="PS51387">
    <property type="entry name" value="FAD_PCMH"/>
    <property type="match status" value="1"/>
</dbReference>
<dbReference type="Pfam" id="PF01565">
    <property type="entry name" value="FAD_binding_4"/>
    <property type="match status" value="1"/>
</dbReference>
<dbReference type="SUPFAM" id="SSF56176">
    <property type="entry name" value="FAD-binding/transporter-associated domain-like"/>
    <property type="match status" value="1"/>
</dbReference>
<keyword evidence="9 16" id="KW-0521">NADP</keyword>
<dbReference type="GO" id="GO:0005829">
    <property type="term" value="C:cytosol"/>
    <property type="evidence" value="ECO:0007669"/>
    <property type="project" value="TreeGrafter"/>
</dbReference>
<comment type="function">
    <text evidence="2 16">Cell wall formation.</text>
</comment>
<dbReference type="PANTHER" id="PTHR21071">
    <property type="entry name" value="UDP-N-ACETYLENOLPYRUVOYLGLUCOSAMINE REDUCTASE"/>
    <property type="match status" value="1"/>
</dbReference>
<dbReference type="AlphaFoldDB" id="A0A2M7IN55"/>
<evidence type="ECO:0000256" key="2">
    <source>
        <dbReference type="ARBA" id="ARBA00003921"/>
    </source>
</evidence>
<evidence type="ECO:0000256" key="4">
    <source>
        <dbReference type="ARBA" id="ARBA00004752"/>
    </source>
</evidence>
<evidence type="ECO:0000256" key="12">
    <source>
        <dbReference type="ARBA" id="ARBA00023002"/>
    </source>
</evidence>
<dbReference type="GO" id="GO:0009252">
    <property type="term" value="P:peptidoglycan biosynthetic process"/>
    <property type="evidence" value="ECO:0007669"/>
    <property type="project" value="UniProtKB-UniRule"/>
</dbReference>
<keyword evidence="14 16" id="KW-0961">Cell wall biogenesis/degradation</keyword>
<dbReference type="InterPro" id="IPR016167">
    <property type="entry name" value="FAD-bd_PCMH_sub1"/>
</dbReference>
<evidence type="ECO:0000313" key="18">
    <source>
        <dbReference type="EMBL" id="PIW96782.1"/>
    </source>
</evidence>
<protein>
    <recommendedName>
        <fullName evidence="16">UDP-N-acetylenolpyruvoylglucosamine reductase</fullName>
        <ecNumber evidence="16">1.3.1.98</ecNumber>
    </recommendedName>
    <alternativeName>
        <fullName evidence="16">UDP-N-acetylmuramate dehydrogenase</fullName>
    </alternativeName>
</protein>
<evidence type="ECO:0000256" key="3">
    <source>
        <dbReference type="ARBA" id="ARBA00004496"/>
    </source>
</evidence>
<comment type="caution">
    <text evidence="18">The sequence shown here is derived from an EMBL/GenBank/DDBJ whole genome shotgun (WGS) entry which is preliminary data.</text>
</comment>
<dbReference type="Gene3D" id="3.30.465.10">
    <property type="match status" value="1"/>
</dbReference>
<evidence type="ECO:0000256" key="11">
    <source>
        <dbReference type="ARBA" id="ARBA00022984"/>
    </source>
</evidence>
<evidence type="ECO:0000256" key="10">
    <source>
        <dbReference type="ARBA" id="ARBA00022960"/>
    </source>
</evidence>
<keyword evidence="10 16" id="KW-0133">Cell shape</keyword>
<keyword evidence="12 16" id="KW-0560">Oxidoreductase</keyword>
<evidence type="ECO:0000256" key="9">
    <source>
        <dbReference type="ARBA" id="ARBA00022857"/>
    </source>
</evidence>
<dbReference type="GO" id="GO:0071555">
    <property type="term" value="P:cell wall organization"/>
    <property type="evidence" value="ECO:0007669"/>
    <property type="project" value="UniProtKB-KW"/>
</dbReference>
<comment type="cofactor">
    <cofactor evidence="1 16">
        <name>FAD</name>
        <dbReference type="ChEBI" id="CHEBI:57692"/>
    </cofactor>
</comment>
<keyword evidence="13 16" id="KW-0131">Cell cycle</keyword>
<keyword evidence="11 16" id="KW-0573">Peptidoglycan synthesis</keyword>
<dbReference type="NCBIfam" id="TIGR00179">
    <property type="entry name" value="murB"/>
    <property type="match status" value="1"/>
</dbReference>
<comment type="similarity">
    <text evidence="16">Belongs to the MurB family.</text>
</comment>
<evidence type="ECO:0000256" key="15">
    <source>
        <dbReference type="ARBA" id="ARBA00048914"/>
    </source>
</evidence>
<comment type="subcellular location">
    <subcellularLocation>
        <location evidence="3 16">Cytoplasm</location>
    </subcellularLocation>
</comment>
<organism evidence="18 19">
    <name type="scientific">Candidatus Kaiserbacteria bacterium CG_4_8_14_3_um_filter_38_9</name>
    <dbReference type="NCBI Taxonomy" id="1974599"/>
    <lineage>
        <taxon>Bacteria</taxon>
        <taxon>Candidatus Kaiseribacteriota</taxon>
    </lineage>
</organism>
<dbReference type="InterPro" id="IPR006094">
    <property type="entry name" value="Oxid_FAD_bind_N"/>
</dbReference>
<feature type="active site" evidence="16">
    <location>
        <position position="167"/>
    </location>
</feature>
<evidence type="ECO:0000313" key="19">
    <source>
        <dbReference type="Proteomes" id="UP000230837"/>
    </source>
</evidence>
<feature type="domain" description="FAD-binding PCMH-type" evidence="17">
    <location>
        <begin position="18"/>
        <end position="191"/>
    </location>
</feature>
<dbReference type="GO" id="GO:0008762">
    <property type="term" value="F:UDP-N-acetylmuramate dehydrogenase activity"/>
    <property type="evidence" value="ECO:0007669"/>
    <property type="project" value="UniProtKB-UniRule"/>
</dbReference>
<comment type="catalytic activity">
    <reaction evidence="15 16">
        <text>UDP-N-acetyl-alpha-D-muramate + NADP(+) = UDP-N-acetyl-3-O-(1-carboxyvinyl)-alpha-D-glucosamine + NADPH + H(+)</text>
        <dbReference type="Rhea" id="RHEA:12248"/>
        <dbReference type="ChEBI" id="CHEBI:15378"/>
        <dbReference type="ChEBI" id="CHEBI:57783"/>
        <dbReference type="ChEBI" id="CHEBI:58349"/>
        <dbReference type="ChEBI" id="CHEBI:68483"/>
        <dbReference type="ChEBI" id="CHEBI:70757"/>
        <dbReference type="EC" id="1.3.1.98"/>
    </reaction>
</comment>
<sequence>MTMVVQKNIDLSKYTTLKTGGPAKYFFEVTTVEEIKTAVFFAKQNELPFFVLGGGSNLLALDEGYAGVIIKISLSGIIFNEELDGTVTVSVSAGEILDEFITLIVNHGLWGLENLSHIPGTVGATPVQNVGAYGVEVSDFIKEVTVFDVDTFESLILSADECHFGYRDSIFKTDIGKKYIITNVSFDLSITPHPRLKYADLTTYFNNNKNPLLSEIREAIINIRSQKFPDWHLVGTAGSFFKNPIVKRAEIEFLSQEYPTLPIYDVSENMVKLSLGFILDKICGLKGYKDNHVRLYEKQALVLVAESGSTSTEIENFSSMIAKKVFKKTNLNIELEVTKIK</sequence>
<evidence type="ECO:0000256" key="5">
    <source>
        <dbReference type="ARBA" id="ARBA00022490"/>
    </source>
</evidence>
<dbReference type="InterPro" id="IPR036635">
    <property type="entry name" value="MurB_C_sf"/>
</dbReference>
<dbReference type="UniPathway" id="UPA00219"/>
<evidence type="ECO:0000256" key="13">
    <source>
        <dbReference type="ARBA" id="ARBA00023306"/>
    </source>
</evidence>
<accession>A0A2M7IN55</accession>
<dbReference type="Pfam" id="PF02873">
    <property type="entry name" value="MurB_C"/>
    <property type="match status" value="1"/>
</dbReference>
<comment type="pathway">
    <text evidence="4 16">Cell wall biogenesis; peptidoglycan biosynthesis.</text>
</comment>
<dbReference type="InterPro" id="IPR016166">
    <property type="entry name" value="FAD-bd_PCMH"/>
</dbReference>
<evidence type="ECO:0000256" key="8">
    <source>
        <dbReference type="ARBA" id="ARBA00022827"/>
    </source>
</evidence>
<keyword evidence="5 16" id="KW-0963">Cytoplasm</keyword>
<dbReference type="HAMAP" id="MF_00037">
    <property type="entry name" value="MurB"/>
    <property type="match status" value="1"/>
</dbReference>
<keyword evidence="7 16" id="KW-0285">Flavoprotein</keyword>
<proteinExistence type="inferred from homology"/>
<dbReference type="NCBIfam" id="NF000755">
    <property type="entry name" value="PRK00046.1"/>
    <property type="match status" value="1"/>
</dbReference>
<evidence type="ECO:0000256" key="14">
    <source>
        <dbReference type="ARBA" id="ARBA00023316"/>
    </source>
</evidence>
<dbReference type="PANTHER" id="PTHR21071:SF4">
    <property type="entry name" value="UDP-N-ACETYLENOLPYRUVOYLGLUCOSAMINE REDUCTASE"/>
    <property type="match status" value="1"/>
</dbReference>
<evidence type="ECO:0000256" key="7">
    <source>
        <dbReference type="ARBA" id="ARBA00022630"/>
    </source>
</evidence>
<feature type="active site" evidence="16">
    <location>
        <position position="336"/>
    </location>
</feature>
<dbReference type="GO" id="GO:0051301">
    <property type="term" value="P:cell division"/>
    <property type="evidence" value="ECO:0007669"/>
    <property type="project" value="UniProtKB-KW"/>
</dbReference>
<dbReference type="GO" id="GO:0071949">
    <property type="term" value="F:FAD binding"/>
    <property type="evidence" value="ECO:0007669"/>
    <property type="project" value="InterPro"/>
</dbReference>
<feature type="active site" description="Proton donor" evidence="16">
    <location>
        <position position="239"/>
    </location>
</feature>
<keyword evidence="6 16" id="KW-0132">Cell division</keyword>
<evidence type="ECO:0000256" key="6">
    <source>
        <dbReference type="ARBA" id="ARBA00022618"/>
    </source>
</evidence>
<keyword evidence="8 16" id="KW-0274">FAD</keyword>
<dbReference type="InterPro" id="IPR016169">
    <property type="entry name" value="FAD-bd_PCMH_sub2"/>
</dbReference>
<name>A0A2M7IN55_9BACT</name>
<dbReference type="InterPro" id="IPR003170">
    <property type="entry name" value="MurB"/>
</dbReference>
<dbReference type="Gene3D" id="3.90.78.10">
    <property type="entry name" value="UDP-N-acetylenolpyruvoylglucosamine reductase, C-terminal domain"/>
    <property type="match status" value="1"/>
</dbReference>
<reference evidence="19" key="1">
    <citation type="submission" date="2017-09" db="EMBL/GenBank/DDBJ databases">
        <title>Depth-based differentiation of microbial function through sediment-hosted aquifers and enrichment of novel symbionts in the deep terrestrial subsurface.</title>
        <authorList>
            <person name="Probst A.J."/>
            <person name="Ladd B."/>
            <person name="Jarett J.K."/>
            <person name="Geller-Mcgrath D.E."/>
            <person name="Sieber C.M.K."/>
            <person name="Emerson J.B."/>
            <person name="Anantharaman K."/>
            <person name="Thomas B.C."/>
            <person name="Malmstrom R."/>
            <person name="Stieglmeier M."/>
            <person name="Klingl A."/>
            <person name="Woyke T."/>
            <person name="Ryan C.M."/>
            <person name="Banfield J.F."/>
        </authorList>
    </citation>
    <scope>NUCLEOTIDE SEQUENCE [LARGE SCALE GENOMIC DNA]</scope>
</reference>
<dbReference type="Gene3D" id="3.30.43.10">
    <property type="entry name" value="Uridine Diphospho-n-acetylenolpyruvylglucosamine Reductase, domain 2"/>
    <property type="match status" value="1"/>
</dbReference>
<dbReference type="SUPFAM" id="SSF56194">
    <property type="entry name" value="Uridine diphospho-N-Acetylenolpyruvylglucosamine reductase, MurB, C-terminal domain"/>
    <property type="match status" value="1"/>
</dbReference>